<keyword evidence="2" id="KW-0378">Hydrolase</keyword>
<reference evidence="3" key="1">
    <citation type="journal article" date="2019" name="Int. J. Syst. Evol. Microbiol.">
        <title>The Global Catalogue of Microorganisms (GCM) 10K type strain sequencing project: providing services to taxonomists for standard genome sequencing and annotation.</title>
        <authorList>
            <consortium name="The Broad Institute Genomics Platform"/>
            <consortium name="The Broad Institute Genome Sequencing Center for Infectious Disease"/>
            <person name="Wu L."/>
            <person name="Ma J."/>
        </authorList>
    </citation>
    <scope>NUCLEOTIDE SEQUENCE [LARGE SCALE GENOMIC DNA]</scope>
    <source>
        <strain evidence="3">JCM 17458</strain>
    </source>
</reference>
<keyword evidence="3" id="KW-1185">Reference proteome</keyword>
<evidence type="ECO:0000259" key="1">
    <source>
        <dbReference type="Pfam" id="PF12697"/>
    </source>
</evidence>
<dbReference type="InterPro" id="IPR029058">
    <property type="entry name" value="AB_hydrolase_fold"/>
</dbReference>
<name>A0ABP8ENR8_9MICO</name>
<dbReference type="Pfam" id="PF12697">
    <property type="entry name" value="Abhydrolase_6"/>
    <property type="match status" value="1"/>
</dbReference>
<dbReference type="InterPro" id="IPR000073">
    <property type="entry name" value="AB_hydrolase_1"/>
</dbReference>
<dbReference type="Proteomes" id="UP001501586">
    <property type="component" value="Unassembled WGS sequence"/>
</dbReference>
<evidence type="ECO:0000313" key="3">
    <source>
        <dbReference type="Proteomes" id="UP001501586"/>
    </source>
</evidence>
<organism evidence="2 3">
    <name type="scientific">Brevibacterium daeguense</name>
    <dbReference type="NCBI Taxonomy" id="909936"/>
    <lineage>
        <taxon>Bacteria</taxon>
        <taxon>Bacillati</taxon>
        <taxon>Actinomycetota</taxon>
        <taxon>Actinomycetes</taxon>
        <taxon>Micrococcales</taxon>
        <taxon>Brevibacteriaceae</taxon>
        <taxon>Brevibacterium</taxon>
    </lineage>
</organism>
<feature type="domain" description="AB hydrolase-1" evidence="1">
    <location>
        <begin position="66"/>
        <end position="273"/>
    </location>
</feature>
<dbReference type="PANTHER" id="PTHR43194:SF2">
    <property type="entry name" value="PEROXISOMAL MEMBRANE PROTEIN LPX1"/>
    <property type="match status" value="1"/>
</dbReference>
<dbReference type="PANTHER" id="PTHR43194">
    <property type="entry name" value="HYDROLASE ALPHA/BETA FOLD FAMILY"/>
    <property type="match status" value="1"/>
</dbReference>
<proteinExistence type="predicted"/>
<accession>A0ABP8ENR8</accession>
<comment type="caution">
    <text evidence="2">The sequence shown here is derived from an EMBL/GenBank/DDBJ whole genome shotgun (WGS) entry which is preliminary data.</text>
</comment>
<dbReference type="InterPro" id="IPR050228">
    <property type="entry name" value="Carboxylesterase_BioH"/>
</dbReference>
<dbReference type="Gene3D" id="3.40.50.1820">
    <property type="entry name" value="alpha/beta hydrolase"/>
    <property type="match status" value="1"/>
</dbReference>
<dbReference type="EMBL" id="BAABAZ010000012">
    <property type="protein sequence ID" value="GAA4285578.1"/>
    <property type="molecule type" value="Genomic_DNA"/>
</dbReference>
<protein>
    <submittedName>
        <fullName evidence="2">Alpha/beta fold hydrolase</fullName>
    </submittedName>
</protein>
<sequence>MTPPEFVAAETFPAVRASLMPLLRTRPHSETLWHSGLMDDDSLSSPAGLAAIEPLSSDSDTADVAVLFLHGITGSPAAWRPLARAIASEGYAVRVPLLPGHGTNWQQLNSSRWEDWRDSAAAELESLAERYSSVVVVGLSMGGALALDIAASDAPVGGLVLVNPALRIDSAVAPLLPVLKYAVRSVTAIGNDIARPGEDEHAYPRTPLRAVASLQRGQRRLLQRLWKVRVPTTVCVSAGDHVVGPWSLRQLRARLRCPLKVVTLRSSYHVATLDYDDHLILQEIRNMCERVRRDAADGADARAEDAR</sequence>
<dbReference type="SUPFAM" id="SSF53474">
    <property type="entry name" value="alpha/beta-Hydrolases"/>
    <property type="match status" value="1"/>
</dbReference>
<dbReference type="GO" id="GO:0016787">
    <property type="term" value="F:hydrolase activity"/>
    <property type="evidence" value="ECO:0007669"/>
    <property type="project" value="UniProtKB-KW"/>
</dbReference>
<evidence type="ECO:0000313" key="2">
    <source>
        <dbReference type="EMBL" id="GAA4285578.1"/>
    </source>
</evidence>
<gene>
    <name evidence="2" type="ORF">GCM10022261_31090</name>
</gene>